<accession>A0AAW1TG29</accession>
<organism evidence="2 3">
    <name type="scientific">Apatococcus fuscideae</name>
    <dbReference type="NCBI Taxonomy" id="2026836"/>
    <lineage>
        <taxon>Eukaryota</taxon>
        <taxon>Viridiplantae</taxon>
        <taxon>Chlorophyta</taxon>
        <taxon>core chlorophytes</taxon>
        <taxon>Trebouxiophyceae</taxon>
        <taxon>Chlorellales</taxon>
        <taxon>Chlorellaceae</taxon>
        <taxon>Apatococcus</taxon>
    </lineage>
</organism>
<evidence type="ECO:0000313" key="3">
    <source>
        <dbReference type="Proteomes" id="UP001485043"/>
    </source>
</evidence>
<feature type="compositionally biased region" description="Basic residues" evidence="1">
    <location>
        <begin position="1"/>
        <end position="10"/>
    </location>
</feature>
<reference evidence="2 3" key="1">
    <citation type="journal article" date="2024" name="Nat. Commun.">
        <title>Phylogenomics reveals the evolutionary origins of lichenization in chlorophyte algae.</title>
        <authorList>
            <person name="Puginier C."/>
            <person name="Libourel C."/>
            <person name="Otte J."/>
            <person name="Skaloud P."/>
            <person name="Haon M."/>
            <person name="Grisel S."/>
            <person name="Petersen M."/>
            <person name="Berrin J.G."/>
            <person name="Delaux P.M."/>
            <person name="Dal Grande F."/>
            <person name="Keller J."/>
        </authorList>
    </citation>
    <scope>NUCLEOTIDE SEQUENCE [LARGE SCALE GENOMIC DNA]</scope>
    <source>
        <strain evidence="2 3">SAG 2523</strain>
    </source>
</reference>
<evidence type="ECO:0000256" key="1">
    <source>
        <dbReference type="SAM" id="MobiDB-lite"/>
    </source>
</evidence>
<evidence type="ECO:0000313" key="2">
    <source>
        <dbReference type="EMBL" id="KAK9868841.1"/>
    </source>
</evidence>
<name>A0AAW1TG29_9CHLO</name>
<dbReference type="AlphaFoldDB" id="A0AAW1TG29"/>
<feature type="compositionally biased region" description="Polar residues" evidence="1">
    <location>
        <begin position="19"/>
        <end position="34"/>
    </location>
</feature>
<protein>
    <submittedName>
        <fullName evidence="2">Uncharacterized protein</fullName>
    </submittedName>
</protein>
<keyword evidence="3" id="KW-1185">Reference proteome</keyword>
<dbReference type="Proteomes" id="UP001485043">
    <property type="component" value="Unassembled WGS sequence"/>
</dbReference>
<gene>
    <name evidence="2" type="ORF">WJX84_003876</name>
</gene>
<proteinExistence type="predicted"/>
<feature type="region of interest" description="Disordered" evidence="1">
    <location>
        <begin position="1"/>
        <end position="34"/>
    </location>
</feature>
<comment type="caution">
    <text evidence="2">The sequence shown here is derived from an EMBL/GenBank/DDBJ whole genome shotgun (WGS) entry which is preliminary data.</text>
</comment>
<sequence length="70" mass="7610">MFVVRFHHRGSNPGRLGESQASANLPSLQSHQKTSNVVPWANLAKSVLKGHGIAGASKADGTRKMFRVER</sequence>
<dbReference type="EMBL" id="JALJOV010000010">
    <property type="protein sequence ID" value="KAK9868841.1"/>
    <property type="molecule type" value="Genomic_DNA"/>
</dbReference>